<organism evidence="1 2">
    <name type="scientific">Aphis glycines</name>
    <name type="common">Soybean aphid</name>
    <dbReference type="NCBI Taxonomy" id="307491"/>
    <lineage>
        <taxon>Eukaryota</taxon>
        <taxon>Metazoa</taxon>
        <taxon>Ecdysozoa</taxon>
        <taxon>Arthropoda</taxon>
        <taxon>Hexapoda</taxon>
        <taxon>Insecta</taxon>
        <taxon>Pterygota</taxon>
        <taxon>Neoptera</taxon>
        <taxon>Paraneoptera</taxon>
        <taxon>Hemiptera</taxon>
        <taxon>Sternorrhyncha</taxon>
        <taxon>Aphidomorpha</taxon>
        <taxon>Aphidoidea</taxon>
        <taxon>Aphididae</taxon>
        <taxon>Aphidini</taxon>
        <taxon>Aphis</taxon>
        <taxon>Aphis</taxon>
    </lineage>
</organism>
<comment type="caution">
    <text evidence="1">The sequence shown here is derived from an EMBL/GenBank/DDBJ whole genome shotgun (WGS) entry which is preliminary data.</text>
</comment>
<sequence>MYIQEWGLTVIMITIHKSMYGLAIQNYVNSAIQKHGQSLGRSNSCSTKKYDRDRHFIQFTSGVVMCILENFQQSQDYKVSNNKIKLSYTHYIEYLDCFKIQLAGLNIMMVMYDFRFTPVVLFGVSLMQNTIKLYNDEQNKIPTKFYMGCNDVIEGPTYEIVDRGRPPRDRDITADSRDGQLVVDKA</sequence>
<reference evidence="1 2" key="1">
    <citation type="submission" date="2019-08" db="EMBL/GenBank/DDBJ databases">
        <title>The genome of the soybean aphid Biotype 1, its phylome, world population structure and adaptation to the North American continent.</title>
        <authorList>
            <person name="Giordano R."/>
            <person name="Donthu R.K."/>
            <person name="Hernandez A.G."/>
            <person name="Wright C.L."/>
            <person name="Zimin A.V."/>
        </authorList>
    </citation>
    <scope>NUCLEOTIDE SEQUENCE [LARGE SCALE GENOMIC DNA]</scope>
    <source>
        <tissue evidence="1">Whole aphids</tissue>
    </source>
</reference>
<dbReference type="Proteomes" id="UP000475862">
    <property type="component" value="Unassembled WGS sequence"/>
</dbReference>
<evidence type="ECO:0000313" key="2">
    <source>
        <dbReference type="Proteomes" id="UP000475862"/>
    </source>
</evidence>
<dbReference type="AlphaFoldDB" id="A0A6G0TQR6"/>
<evidence type="ECO:0000313" key="1">
    <source>
        <dbReference type="EMBL" id="KAE9537243.1"/>
    </source>
</evidence>
<gene>
    <name evidence="1" type="ORF">AGLY_006266</name>
</gene>
<proteinExistence type="predicted"/>
<keyword evidence="2" id="KW-1185">Reference proteome</keyword>
<protein>
    <submittedName>
        <fullName evidence="1">Uncharacterized protein</fullName>
    </submittedName>
</protein>
<name>A0A6G0TQR6_APHGL</name>
<accession>A0A6G0TQR6</accession>
<dbReference type="EMBL" id="VYZN01000018">
    <property type="protein sequence ID" value="KAE9537243.1"/>
    <property type="molecule type" value="Genomic_DNA"/>
</dbReference>